<feature type="transmembrane region" description="Helical" evidence="1">
    <location>
        <begin position="6"/>
        <end position="22"/>
    </location>
</feature>
<keyword evidence="1" id="KW-0812">Transmembrane</keyword>
<accession>A0ABU8F4Z2</accession>
<dbReference type="InterPro" id="IPR010718">
    <property type="entry name" value="DUF1294"/>
</dbReference>
<comment type="caution">
    <text evidence="2">The sequence shown here is derived from an EMBL/GenBank/DDBJ whole genome shotgun (WGS) entry which is preliminary data.</text>
</comment>
<sequence length="94" mass="11036">MNEIILLFIIIMSLIAFFIMGYDKSQAKKHKQRVSENTLWTLAIFGGGIGAYIGMQFFRHKTKHTNFRVGFLMLFILYVFLIFWLLQKDSPILT</sequence>
<evidence type="ECO:0000313" key="2">
    <source>
        <dbReference type="EMBL" id="MEI4769315.1"/>
    </source>
</evidence>
<reference evidence="2 3" key="1">
    <citation type="submission" date="2024-01" db="EMBL/GenBank/DDBJ databases">
        <title>Seven novel Bacillus-like species.</title>
        <authorList>
            <person name="Liu G."/>
        </authorList>
    </citation>
    <scope>NUCLEOTIDE SEQUENCE [LARGE SCALE GENOMIC DNA]</scope>
    <source>
        <strain evidence="2 3">FJAT-51614</strain>
    </source>
</reference>
<gene>
    <name evidence="2" type="ORF">WAX74_06605</name>
</gene>
<keyword evidence="1" id="KW-1133">Transmembrane helix</keyword>
<keyword evidence="3" id="KW-1185">Reference proteome</keyword>
<feature type="transmembrane region" description="Helical" evidence="1">
    <location>
        <begin position="67"/>
        <end position="86"/>
    </location>
</feature>
<organism evidence="2 3">
    <name type="scientific">Psychrobacillus mangrovi</name>
    <dbReference type="NCBI Taxonomy" id="3117745"/>
    <lineage>
        <taxon>Bacteria</taxon>
        <taxon>Bacillati</taxon>
        <taxon>Bacillota</taxon>
        <taxon>Bacilli</taxon>
        <taxon>Bacillales</taxon>
        <taxon>Bacillaceae</taxon>
        <taxon>Psychrobacillus</taxon>
    </lineage>
</organism>
<dbReference type="Pfam" id="PF06961">
    <property type="entry name" value="DUF1294"/>
    <property type="match status" value="1"/>
</dbReference>
<evidence type="ECO:0000313" key="3">
    <source>
        <dbReference type="Proteomes" id="UP001364890"/>
    </source>
</evidence>
<protein>
    <submittedName>
        <fullName evidence="2">DUF1294 domain-containing protein</fullName>
    </submittedName>
</protein>
<keyword evidence="1" id="KW-0472">Membrane</keyword>
<proteinExistence type="predicted"/>
<dbReference type="Proteomes" id="UP001364890">
    <property type="component" value="Unassembled WGS sequence"/>
</dbReference>
<dbReference type="EMBL" id="JBAWSY010000003">
    <property type="protein sequence ID" value="MEI4769315.1"/>
    <property type="molecule type" value="Genomic_DNA"/>
</dbReference>
<name>A0ABU8F4Z2_9BACI</name>
<dbReference type="RefSeq" id="WP_336496872.1">
    <property type="nucleotide sequence ID" value="NZ_JBAWSY010000003.1"/>
</dbReference>
<evidence type="ECO:0000256" key="1">
    <source>
        <dbReference type="SAM" id="Phobius"/>
    </source>
</evidence>
<feature type="transmembrane region" description="Helical" evidence="1">
    <location>
        <begin position="34"/>
        <end position="55"/>
    </location>
</feature>
<dbReference type="InterPro" id="IPR012156">
    <property type="entry name" value="Cold_shock_CspA"/>
</dbReference>
<dbReference type="PIRSF" id="PIRSF002599">
    <property type="entry name" value="Cold_shock_A"/>
    <property type="match status" value="1"/>
</dbReference>